<dbReference type="EMBL" id="JAQQAF010000003">
    <property type="protein sequence ID" value="KAJ8501323.1"/>
    <property type="molecule type" value="Genomic_DNA"/>
</dbReference>
<protein>
    <submittedName>
        <fullName evidence="1">Uncharacterized protein</fullName>
    </submittedName>
</protein>
<keyword evidence="2" id="KW-1185">Reference proteome</keyword>
<evidence type="ECO:0000313" key="1">
    <source>
        <dbReference type="EMBL" id="KAJ8501323.1"/>
    </source>
</evidence>
<proteinExistence type="predicted"/>
<name>A0AAV8RAN9_ENSVE</name>
<comment type="caution">
    <text evidence="1">The sequence shown here is derived from an EMBL/GenBank/DDBJ whole genome shotgun (WGS) entry which is preliminary data.</text>
</comment>
<accession>A0AAV8RAN9</accession>
<gene>
    <name evidence="1" type="ORF">OPV22_011875</name>
</gene>
<dbReference type="AlphaFoldDB" id="A0AAV8RAN9"/>
<reference evidence="1 2" key="1">
    <citation type="submission" date="2022-12" db="EMBL/GenBank/DDBJ databases">
        <title>Chromosome-scale assembly of the Ensete ventricosum genome.</title>
        <authorList>
            <person name="Dussert Y."/>
            <person name="Stocks J."/>
            <person name="Wendawek A."/>
            <person name="Woldeyes F."/>
            <person name="Nichols R.A."/>
            <person name="Borrell J.S."/>
        </authorList>
    </citation>
    <scope>NUCLEOTIDE SEQUENCE [LARGE SCALE GENOMIC DNA]</scope>
    <source>
        <strain evidence="2">cv. Maze</strain>
        <tissue evidence="1">Seeds</tissue>
    </source>
</reference>
<evidence type="ECO:0000313" key="2">
    <source>
        <dbReference type="Proteomes" id="UP001222027"/>
    </source>
</evidence>
<organism evidence="1 2">
    <name type="scientific">Ensete ventricosum</name>
    <name type="common">Abyssinian banana</name>
    <name type="synonym">Musa ensete</name>
    <dbReference type="NCBI Taxonomy" id="4639"/>
    <lineage>
        <taxon>Eukaryota</taxon>
        <taxon>Viridiplantae</taxon>
        <taxon>Streptophyta</taxon>
        <taxon>Embryophyta</taxon>
        <taxon>Tracheophyta</taxon>
        <taxon>Spermatophyta</taxon>
        <taxon>Magnoliopsida</taxon>
        <taxon>Liliopsida</taxon>
        <taxon>Zingiberales</taxon>
        <taxon>Musaceae</taxon>
        <taxon>Ensete</taxon>
    </lineage>
</organism>
<dbReference type="Proteomes" id="UP001222027">
    <property type="component" value="Unassembled WGS sequence"/>
</dbReference>
<sequence length="186" mass="21000">MTTTEGFEFPSLAEGRLVATAWMRQAACWKLFPFFAAVVIFRARYPPPYAPSPLPSTEEEKRSDNVLLGLRPLGVHHAETSNEETSELVLFVDACKVIHPEQSCHVSALNITAFWGIRRTLFGYIDKKFGWVRQSSSSTLHRGPTAHHFFDRNKLLARGIGGINSNLLCMHLDYGWLFRGRGFESS</sequence>